<evidence type="ECO:0000256" key="1">
    <source>
        <dbReference type="SAM" id="MobiDB-lite"/>
    </source>
</evidence>
<reference evidence="2" key="1">
    <citation type="submission" date="2010-05" db="EMBL/GenBank/DDBJ databases">
        <title>The Genome Sequence of Magnaporthe poae strain ATCC 64411.</title>
        <authorList>
            <consortium name="The Broad Institute Genome Sequencing Platform"/>
            <consortium name="Broad Institute Genome Sequencing Center for Infectious Disease"/>
            <person name="Ma L.-J."/>
            <person name="Dead R."/>
            <person name="Young S."/>
            <person name="Zeng Q."/>
            <person name="Koehrsen M."/>
            <person name="Alvarado L."/>
            <person name="Berlin A."/>
            <person name="Chapman S.B."/>
            <person name="Chen Z."/>
            <person name="Freedman E."/>
            <person name="Gellesch M."/>
            <person name="Goldberg J."/>
            <person name="Griggs A."/>
            <person name="Gujja S."/>
            <person name="Heilman E.R."/>
            <person name="Heiman D."/>
            <person name="Hepburn T."/>
            <person name="Howarth C."/>
            <person name="Jen D."/>
            <person name="Larson L."/>
            <person name="Mehta T."/>
            <person name="Neiman D."/>
            <person name="Pearson M."/>
            <person name="Roberts A."/>
            <person name="Saif S."/>
            <person name="Shea T."/>
            <person name="Shenoy N."/>
            <person name="Sisk P."/>
            <person name="Stolte C."/>
            <person name="Sykes S."/>
            <person name="Walk T."/>
            <person name="White J."/>
            <person name="Yandava C."/>
            <person name="Haas B."/>
            <person name="Nusbaum C."/>
            <person name="Birren B."/>
        </authorList>
    </citation>
    <scope>NUCLEOTIDE SEQUENCE</scope>
    <source>
        <strain evidence="2">ATCC 64411</strain>
    </source>
</reference>
<dbReference type="Proteomes" id="UP000011715">
    <property type="component" value="Unassembled WGS sequence"/>
</dbReference>
<reference evidence="3" key="5">
    <citation type="submission" date="2015-06" db="UniProtKB">
        <authorList>
            <consortium name="EnsemblFungi"/>
        </authorList>
    </citation>
    <scope>IDENTIFICATION</scope>
    <source>
        <strain evidence="3">ATCC 64411</strain>
    </source>
</reference>
<dbReference type="EMBL" id="ADBL01002736">
    <property type="status" value="NOT_ANNOTATED_CDS"/>
    <property type="molecule type" value="Genomic_DNA"/>
</dbReference>
<gene>
    <name evidence="2" type="ORF">MAPG_11130</name>
</gene>
<feature type="compositionally biased region" description="Low complexity" evidence="1">
    <location>
        <begin position="147"/>
        <end position="158"/>
    </location>
</feature>
<dbReference type="EMBL" id="GL876979">
    <property type="protein sequence ID" value="KLU92184.1"/>
    <property type="molecule type" value="Genomic_DNA"/>
</dbReference>
<sequence length="165" mass="18308">MRRGAERRSWRTIDCCCADDACTTIGGSGKEPQIALLECRGRHHSCVYRPMRADWRSVAPSETPPLSSAFRDCSCHGACLKPAGWLAQREEWQKKPSVNVVRSIGRWDVSLAVNRPGLTEHTMDGKSVTAKQSSIYSRVLSRRPAARRSASGRSGQQRQGERNAP</sequence>
<evidence type="ECO:0000313" key="2">
    <source>
        <dbReference type="EMBL" id="KLU92184.1"/>
    </source>
</evidence>
<reference evidence="4" key="2">
    <citation type="submission" date="2010-05" db="EMBL/GenBank/DDBJ databases">
        <title>The genome sequence of Magnaporthe poae strain ATCC 64411.</title>
        <authorList>
            <person name="Ma L.-J."/>
            <person name="Dead R."/>
            <person name="Young S."/>
            <person name="Zeng Q."/>
            <person name="Koehrsen M."/>
            <person name="Alvarado L."/>
            <person name="Berlin A."/>
            <person name="Chapman S.B."/>
            <person name="Chen Z."/>
            <person name="Freedman E."/>
            <person name="Gellesch M."/>
            <person name="Goldberg J."/>
            <person name="Griggs A."/>
            <person name="Gujja S."/>
            <person name="Heilman E.R."/>
            <person name="Heiman D."/>
            <person name="Hepburn T."/>
            <person name="Howarth C."/>
            <person name="Jen D."/>
            <person name="Larson L."/>
            <person name="Mehta T."/>
            <person name="Neiman D."/>
            <person name="Pearson M."/>
            <person name="Roberts A."/>
            <person name="Saif S."/>
            <person name="Shea T."/>
            <person name="Shenoy N."/>
            <person name="Sisk P."/>
            <person name="Stolte C."/>
            <person name="Sykes S."/>
            <person name="Walk T."/>
            <person name="White J."/>
            <person name="Yandava C."/>
            <person name="Haas B."/>
            <person name="Nusbaum C."/>
            <person name="Birren B."/>
        </authorList>
    </citation>
    <scope>NUCLEOTIDE SEQUENCE [LARGE SCALE GENOMIC DNA]</scope>
    <source>
        <strain evidence="4">ATCC 64411 / 73-15</strain>
    </source>
</reference>
<protein>
    <submittedName>
        <fullName evidence="2 3">Uncharacterized protein</fullName>
    </submittedName>
</protein>
<dbReference type="EnsemblFungi" id="MAPG_11130T0">
    <property type="protein sequence ID" value="MAPG_11130T0"/>
    <property type="gene ID" value="MAPG_11130"/>
</dbReference>
<organism evidence="3 4">
    <name type="scientific">Magnaporthiopsis poae (strain ATCC 64411 / 73-15)</name>
    <name type="common">Kentucky bluegrass fungus</name>
    <name type="synonym">Magnaporthe poae</name>
    <dbReference type="NCBI Taxonomy" id="644358"/>
    <lineage>
        <taxon>Eukaryota</taxon>
        <taxon>Fungi</taxon>
        <taxon>Dikarya</taxon>
        <taxon>Ascomycota</taxon>
        <taxon>Pezizomycotina</taxon>
        <taxon>Sordariomycetes</taxon>
        <taxon>Sordariomycetidae</taxon>
        <taxon>Magnaporthales</taxon>
        <taxon>Magnaporthaceae</taxon>
        <taxon>Magnaporthiopsis</taxon>
    </lineage>
</organism>
<proteinExistence type="predicted"/>
<reference evidence="2" key="3">
    <citation type="submission" date="2011-03" db="EMBL/GenBank/DDBJ databases">
        <title>Annotation of Magnaporthe poae ATCC 64411.</title>
        <authorList>
            <person name="Ma L.-J."/>
            <person name="Dead R."/>
            <person name="Young S.K."/>
            <person name="Zeng Q."/>
            <person name="Gargeya S."/>
            <person name="Fitzgerald M."/>
            <person name="Haas B."/>
            <person name="Abouelleil A."/>
            <person name="Alvarado L."/>
            <person name="Arachchi H.M."/>
            <person name="Berlin A."/>
            <person name="Brown A."/>
            <person name="Chapman S.B."/>
            <person name="Chen Z."/>
            <person name="Dunbar C."/>
            <person name="Freedman E."/>
            <person name="Gearin G."/>
            <person name="Gellesch M."/>
            <person name="Goldberg J."/>
            <person name="Griggs A."/>
            <person name="Gujja S."/>
            <person name="Heiman D."/>
            <person name="Howarth C."/>
            <person name="Larson L."/>
            <person name="Lui A."/>
            <person name="MacDonald P.J.P."/>
            <person name="Mehta T."/>
            <person name="Montmayeur A."/>
            <person name="Murphy C."/>
            <person name="Neiman D."/>
            <person name="Pearson M."/>
            <person name="Priest M."/>
            <person name="Roberts A."/>
            <person name="Saif S."/>
            <person name="Shea T."/>
            <person name="Shenoy N."/>
            <person name="Sisk P."/>
            <person name="Stolte C."/>
            <person name="Sykes S."/>
            <person name="Yandava C."/>
            <person name="Wortman J."/>
            <person name="Nusbaum C."/>
            <person name="Birren B."/>
        </authorList>
    </citation>
    <scope>NUCLEOTIDE SEQUENCE</scope>
    <source>
        <strain evidence="2">ATCC 64411</strain>
    </source>
</reference>
<accession>A0A0C4EEF7</accession>
<feature type="region of interest" description="Disordered" evidence="1">
    <location>
        <begin position="122"/>
        <end position="165"/>
    </location>
</feature>
<evidence type="ECO:0000313" key="3">
    <source>
        <dbReference type="EnsemblFungi" id="MAPG_11130T0"/>
    </source>
</evidence>
<dbReference type="AlphaFoldDB" id="A0A0C4EEF7"/>
<reference evidence="3" key="4">
    <citation type="journal article" date="2015" name="G3 (Bethesda)">
        <title>Genome sequences of three phytopathogenic species of the Magnaporthaceae family of fungi.</title>
        <authorList>
            <person name="Okagaki L.H."/>
            <person name="Nunes C.C."/>
            <person name="Sailsbery J."/>
            <person name="Clay B."/>
            <person name="Brown D."/>
            <person name="John T."/>
            <person name="Oh Y."/>
            <person name="Young N."/>
            <person name="Fitzgerald M."/>
            <person name="Haas B.J."/>
            <person name="Zeng Q."/>
            <person name="Young S."/>
            <person name="Adiconis X."/>
            <person name="Fan L."/>
            <person name="Levin J.Z."/>
            <person name="Mitchell T.K."/>
            <person name="Okubara P.A."/>
            <person name="Farman M.L."/>
            <person name="Kohn L.M."/>
            <person name="Birren B."/>
            <person name="Ma L.-J."/>
            <person name="Dean R.A."/>
        </authorList>
    </citation>
    <scope>NUCLEOTIDE SEQUENCE</scope>
    <source>
        <strain evidence="3">ATCC 64411 / 73-15</strain>
    </source>
</reference>
<keyword evidence="4" id="KW-1185">Reference proteome</keyword>
<evidence type="ECO:0000313" key="4">
    <source>
        <dbReference type="Proteomes" id="UP000011715"/>
    </source>
</evidence>
<dbReference type="VEuPathDB" id="FungiDB:MAPG_11130"/>
<name>A0A0C4EEF7_MAGP6</name>